<protein>
    <submittedName>
        <fullName evidence="1">Uncharacterized protein</fullName>
    </submittedName>
</protein>
<reference evidence="1 2" key="1">
    <citation type="submission" date="2018-03" db="EMBL/GenBank/DDBJ databases">
        <title>Genomic Encyclopedia of Archaeal and Bacterial Type Strains, Phase II (KMG-II): from individual species to whole genera.</title>
        <authorList>
            <person name="Goeker M."/>
        </authorList>
    </citation>
    <scope>NUCLEOTIDE SEQUENCE [LARGE SCALE GENOMIC DNA]</scope>
    <source>
        <strain evidence="1 2">DSM 45312</strain>
    </source>
</reference>
<dbReference type="Proteomes" id="UP000240542">
    <property type="component" value="Unassembled WGS sequence"/>
</dbReference>
<comment type="caution">
    <text evidence="1">The sequence shown here is derived from an EMBL/GenBank/DDBJ whole genome shotgun (WGS) entry which is preliminary data.</text>
</comment>
<evidence type="ECO:0000313" key="1">
    <source>
        <dbReference type="EMBL" id="PSK95370.1"/>
    </source>
</evidence>
<gene>
    <name evidence="1" type="ORF">CLV63_11530</name>
</gene>
<evidence type="ECO:0000313" key="2">
    <source>
        <dbReference type="Proteomes" id="UP000240542"/>
    </source>
</evidence>
<dbReference type="OrthoDB" id="4316308at2"/>
<dbReference type="AlphaFoldDB" id="A0A2P8DDS1"/>
<proteinExistence type="predicted"/>
<accession>A0A2P8DDS1</accession>
<dbReference type="EMBL" id="PYGA01000015">
    <property type="protein sequence ID" value="PSK95370.1"/>
    <property type="molecule type" value="Genomic_DNA"/>
</dbReference>
<sequence>MGARPPAPPEPAHVLAELRAAEEAADGAMELLPGVDDPAMDAWEVPVPESVRRILRETGGLRTLKASGRTDEEFTVGHGANDDPGGPFYTRCGDPGTFRILHTNGVAETYYVDVDPAAGEWNGVLSLWDGLDARFEAPSLGHWLLLLAGAVRSAARAVRDGGFDHFGSAFRALLWGDFTAVAGTAGDPEHDWSAWRNPPEAAVIDATTARASTDPVLAQAGALLPDSATLADLRGATRRTYVPVIRHPAMDLDAAFHRFHGGGVLAAVPWDE</sequence>
<name>A0A2P8DDS1_9ACTN</name>
<organism evidence="1 2">
    <name type="scientific">Murinocardiopsis flavida</name>
    <dbReference type="NCBI Taxonomy" id="645275"/>
    <lineage>
        <taxon>Bacteria</taxon>
        <taxon>Bacillati</taxon>
        <taxon>Actinomycetota</taxon>
        <taxon>Actinomycetes</taxon>
        <taxon>Streptosporangiales</taxon>
        <taxon>Nocardiopsidaceae</taxon>
        <taxon>Murinocardiopsis</taxon>
    </lineage>
</organism>
<dbReference type="RefSeq" id="WP_106584717.1">
    <property type="nucleotide sequence ID" value="NZ_PYGA01000015.1"/>
</dbReference>
<keyword evidence="2" id="KW-1185">Reference proteome</keyword>